<dbReference type="InterPro" id="IPR011006">
    <property type="entry name" value="CheY-like_superfamily"/>
</dbReference>
<dbReference type="SMART" id="SM00448">
    <property type="entry name" value="REC"/>
    <property type="match status" value="1"/>
</dbReference>
<dbReference type="EMBL" id="CAAHFG010000004">
    <property type="protein sequence ID" value="VGO16949.1"/>
    <property type="molecule type" value="Genomic_DNA"/>
</dbReference>
<evidence type="ECO:0000313" key="4">
    <source>
        <dbReference type="EMBL" id="VGO16949.1"/>
    </source>
</evidence>
<dbReference type="RefSeq" id="WP_136082459.1">
    <property type="nucleotide sequence ID" value="NZ_CAAHFG010000004.1"/>
</dbReference>
<sequence length="131" mass="14776">MADYSSIRVLVIDDEPAICSSLSAFLEDYGFRASTAESAEEALDLMKSNVYDVCIVDMRLPGMSGEDMIIQARERYPEQRHIIYTGSISYNLSEKLKELGMRPEHVFLKPVRVLSLLVKCIKELAPDTQAK</sequence>
<dbReference type="Proteomes" id="UP000366872">
    <property type="component" value="Unassembled WGS sequence"/>
</dbReference>
<reference evidence="4 5" key="1">
    <citation type="submission" date="2019-04" db="EMBL/GenBank/DDBJ databases">
        <authorList>
            <person name="Van Vliet M D."/>
        </authorList>
    </citation>
    <scope>NUCLEOTIDE SEQUENCE [LARGE SCALE GENOMIC DNA]</scope>
    <source>
        <strain evidence="4 5">F1</strain>
    </source>
</reference>
<evidence type="ECO:0000259" key="3">
    <source>
        <dbReference type="PROSITE" id="PS50110"/>
    </source>
</evidence>
<evidence type="ECO:0000256" key="1">
    <source>
        <dbReference type="ARBA" id="ARBA00022553"/>
    </source>
</evidence>
<dbReference type="PANTHER" id="PTHR44591">
    <property type="entry name" value="STRESS RESPONSE REGULATOR PROTEIN 1"/>
    <property type="match status" value="1"/>
</dbReference>
<dbReference type="AlphaFoldDB" id="A0A6C2UAN3"/>
<name>A0A6C2UAN3_PONDE</name>
<dbReference type="Pfam" id="PF00072">
    <property type="entry name" value="Response_reg"/>
    <property type="match status" value="1"/>
</dbReference>
<dbReference type="PANTHER" id="PTHR44591:SF3">
    <property type="entry name" value="RESPONSE REGULATORY DOMAIN-CONTAINING PROTEIN"/>
    <property type="match status" value="1"/>
</dbReference>
<dbReference type="PROSITE" id="PS50110">
    <property type="entry name" value="RESPONSE_REGULATORY"/>
    <property type="match status" value="1"/>
</dbReference>
<feature type="modified residue" description="4-aspartylphosphate" evidence="2">
    <location>
        <position position="57"/>
    </location>
</feature>
<feature type="domain" description="Response regulatory" evidence="3">
    <location>
        <begin position="8"/>
        <end position="124"/>
    </location>
</feature>
<dbReference type="SUPFAM" id="SSF52172">
    <property type="entry name" value="CheY-like"/>
    <property type="match status" value="1"/>
</dbReference>
<gene>
    <name evidence="4" type="primary">algB_2</name>
    <name evidence="4" type="ORF">PDESU_05542</name>
</gene>
<dbReference type="InterPro" id="IPR001789">
    <property type="entry name" value="Sig_transdc_resp-reg_receiver"/>
</dbReference>
<organism evidence="4 5">
    <name type="scientific">Pontiella desulfatans</name>
    <dbReference type="NCBI Taxonomy" id="2750659"/>
    <lineage>
        <taxon>Bacteria</taxon>
        <taxon>Pseudomonadati</taxon>
        <taxon>Kiritimatiellota</taxon>
        <taxon>Kiritimatiellia</taxon>
        <taxon>Kiritimatiellales</taxon>
        <taxon>Pontiellaceae</taxon>
        <taxon>Pontiella</taxon>
    </lineage>
</organism>
<protein>
    <submittedName>
        <fullName evidence="4">Alginate biosynthesis transcriptional regulatory protein AlgB</fullName>
    </submittedName>
</protein>
<dbReference type="Gene3D" id="3.40.50.2300">
    <property type="match status" value="1"/>
</dbReference>
<dbReference type="InterPro" id="IPR050595">
    <property type="entry name" value="Bact_response_regulator"/>
</dbReference>
<accession>A0A6C2UAN3</accession>
<proteinExistence type="predicted"/>
<keyword evidence="1 2" id="KW-0597">Phosphoprotein</keyword>
<evidence type="ECO:0000256" key="2">
    <source>
        <dbReference type="PROSITE-ProRule" id="PRU00169"/>
    </source>
</evidence>
<dbReference type="GO" id="GO:0000160">
    <property type="term" value="P:phosphorelay signal transduction system"/>
    <property type="evidence" value="ECO:0007669"/>
    <property type="project" value="InterPro"/>
</dbReference>
<keyword evidence="5" id="KW-1185">Reference proteome</keyword>
<evidence type="ECO:0000313" key="5">
    <source>
        <dbReference type="Proteomes" id="UP000366872"/>
    </source>
</evidence>